<keyword evidence="2" id="KW-1185">Reference proteome</keyword>
<dbReference type="Gene3D" id="3.10.180.10">
    <property type="entry name" value="2,3-Dihydroxybiphenyl 1,2-Dioxygenase, domain 1"/>
    <property type="match status" value="1"/>
</dbReference>
<proteinExistence type="predicted"/>
<dbReference type="AlphaFoldDB" id="A0A8J2YC31"/>
<accession>A0A8J2YC31</accession>
<sequence>MGHTVSAWGLYGKSRQEEPRIPQAWECQCAGLGFEPTIRWNGALFVSAGGYHHHIGLNTWAGVGASPPPPGSAGLRYFVIHVTGPDELERVAERLRKIGAPVETKAETVLTKDPFENEIRIHHRPSVLLKKVGTN</sequence>
<protein>
    <recommendedName>
        <fullName evidence="3">VOC domain-containing protein</fullName>
    </recommendedName>
</protein>
<dbReference type="SUPFAM" id="SSF54593">
    <property type="entry name" value="Glyoxalase/Bleomycin resistance protein/Dihydroxybiphenyl dioxygenase"/>
    <property type="match status" value="1"/>
</dbReference>
<dbReference type="PANTHER" id="PTHR43279:SF1">
    <property type="entry name" value="CATECHOL-2,3-DIOXYGENASE"/>
    <property type="match status" value="1"/>
</dbReference>
<evidence type="ECO:0008006" key="3">
    <source>
        <dbReference type="Google" id="ProtNLM"/>
    </source>
</evidence>
<name>A0A8J2YC31_9BACL</name>
<organism evidence="1 2">
    <name type="scientific">Marinithermofilum abyssi</name>
    <dbReference type="NCBI Taxonomy" id="1571185"/>
    <lineage>
        <taxon>Bacteria</taxon>
        <taxon>Bacillati</taxon>
        <taxon>Bacillota</taxon>
        <taxon>Bacilli</taxon>
        <taxon>Bacillales</taxon>
        <taxon>Thermoactinomycetaceae</taxon>
        <taxon>Marinithermofilum</taxon>
    </lineage>
</organism>
<evidence type="ECO:0000313" key="2">
    <source>
        <dbReference type="Proteomes" id="UP000625210"/>
    </source>
</evidence>
<dbReference type="RefSeq" id="WP_373285882.1">
    <property type="nucleotide sequence ID" value="NZ_BMHQ01000001.1"/>
</dbReference>
<evidence type="ECO:0000313" key="1">
    <source>
        <dbReference type="EMBL" id="GGE03716.1"/>
    </source>
</evidence>
<dbReference type="EMBL" id="BMHQ01000001">
    <property type="protein sequence ID" value="GGE03716.1"/>
    <property type="molecule type" value="Genomic_DNA"/>
</dbReference>
<dbReference type="PANTHER" id="PTHR43279">
    <property type="entry name" value="CATECHOL-2,3-DIOXYGENASE"/>
    <property type="match status" value="1"/>
</dbReference>
<reference evidence="1" key="2">
    <citation type="submission" date="2020-09" db="EMBL/GenBank/DDBJ databases">
        <authorList>
            <person name="Sun Q."/>
            <person name="Zhou Y."/>
        </authorList>
    </citation>
    <scope>NUCLEOTIDE SEQUENCE</scope>
    <source>
        <strain evidence="1">CGMCC 1.15179</strain>
    </source>
</reference>
<dbReference type="InterPro" id="IPR029068">
    <property type="entry name" value="Glyas_Bleomycin-R_OHBP_Dase"/>
</dbReference>
<dbReference type="Proteomes" id="UP000625210">
    <property type="component" value="Unassembled WGS sequence"/>
</dbReference>
<gene>
    <name evidence="1" type="ORF">GCM10011571_00760</name>
</gene>
<reference evidence="1" key="1">
    <citation type="journal article" date="2014" name="Int. J. Syst. Evol. Microbiol.">
        <title>Complete genome sequence of Corynebacterium casei LMG S-19264T (=DSM 44701T), isolated from a smear-ripened cheese.</title>
        <authorList>
            <consortium name="US DOE Joint Genome Institute (JGI-PGF)"/>
            <person name="Walter F."/>
            <person name="Albersmeier A."/>
            <person name="Kalinowski J."/>
            <person name="Ruckert C."/>
        </authorList>
    </citation>
    <scope>NUCLEOTIDE SEQUENCE</scope>
    <source>
        <strain evidence="1">CGMCC 1.15179</strain>
    </source>
</reference>
<comment type="caution">
    <text evidence="1">The sequence shown here is derived from an EMBL/GenBank/DDBJ whole genome shotgun (WGS) entry which is preliminary data.</text>
</comment>